<dbReference type="AlphaFoldDB" id="A0A3P7IML8"/>
<evidence type="ECO:0000313" key="2">
    <source>
        <dbReference type="Proteomes" id="UP000270094"/>
    </source>
</evidence>
<dbReference type="OrthoDB" id="5788414at2759"/>
<dbReference type="InterPro" id="IPR011025">
    <property type="entry name" value="GproteinA_insert"/>
</dbReference>
<sequence length="161" mass="18543">MGIILSIFCPPKTNQIPKEKEIVRFFMIGTGAAGKTTVVRQLKCLCKERPKHYKAYDNDWNLIQPDNIFTEEEMMRFRKIIRINIATAVYNLIQQTLQWGRQCKAEESAQNIIQLVERAELEGRGKFNMNIPVSIGHDLVEVLMDPNVSNGLLLLNNCFLF</sequence>
<protein>
    <submittedName>
        <fullName evidence="1">Uncharacterized protein</fullName>
    </submittedName>
</protein>
<gene>
    <name evidence="1" type="ORF">SVUK_LOCUS1812</name>
</gene>
<keyword evidence="2" id="KW-1185">Reference proteome</keyword>
<organism evidence="1 2">
    <name type="scientific">Strongylus vulgaris</name>
    <name type="common">Blood worm</name>
    <dbReference type="NCBI Taxonomy" id="40348"/>
    <lineage>
        <taxon>Eukaryota</taxon>
        <taxon>Metazoa</taxon>
        <taxon>Ecdysozoa</taxon>
        <taxon>Nematoda</taxon>
        <taxon>Chromadorea</taxon>
        <taxon>Rhabditida</taxon>
        <taxon>Rhabditina</taxon>
        <taxon>Rhabditomorpha</taxon>
        <taxon>Strongyloidea</taxon>
        <taxon>Strongylidae</taxon>
        <taxon>Strongylus</taxon>
    </lineage>
</organism>
<evidence type="ECO:0000313" key="1">
    <source>
        <dbReference type="EMBL" id="VDM66814.1"/>
    </source>
</evidence>
<accession>A0A3P7IML8</accession>
<proteinExistence type="predicted"/>
<dbReference type="EMBL" id="UYYB01003800">
    <property type="protein sequence ID" value="VDM66814.1"/>
    <property type="molecule type" value="Genomic_DNA"/>
</dbReference>
<dbReference type="GO" id="GO:0007165">
    <property type="term" value="P:signal transduction"/>
    <property type="evidence" value="ECO:0007669"/>
    <property type="project" value="InterPro"/>
</dbReference>
<dbReference type="Gene3D" id="1.10.400.10">
    <property type="entry name" value="GI Alpha 1, domain 2-like"/>
    <property type="match status" value="1"/>
</dbReference>
<reference evidence="1 2" key="1">
    <citation type="submission" date="2018-11" db="EMBL/GenBank/DDBJ databases">
        <authorList>
            <consortium name="Pathogen Informatics"/>
        </authorList>
    </citation>
    <scope>NUCLEOTIDE SEQUENCE [LARGE SCALE GENOMIC DNA]</scope>
</reference>
<dbReference type="Proteomes" id="UP000270094">
    <property type="component" value="Unassembled WGS sequence"/>
</dbReference>
<dbReference type="Gene3D" id="3.40.50.300">
    <property type="entry name" value="P-loop containing nucleotide triphosphate hydrolases"/>
    <property type="match status" value="1"/>
</dbReference>
<name>A0A3P7IML8_STRVU</name>
<dbReference type="InterPro" id="IPR027417">
    <property type="entry name" value="P-loop_NTPase"/>
</dbReference>